<dbReference type="InterPro" id="IPR058163">
    <property type="entry name" value="LysR-type_TF_proteobact-type"/>
</dbReference>
<evidence type="ECO:0000256" key="2">
    <source>
        <dbReference type="ARBA" id="ARBA00023015"/>
    </source>
</evidence>
<evidence type="ECO:0000259" key="5">
    <source>
        <dbReference type="PROSITE" id="PS50931"/>
    </source>
</evidence>
<dbReference type="GO" id="GO:0003677">
    <property type="term" value="F:DNA binding"/>
    <property type="evidence" value="ECO:0007669"/>
    <property type="project" value="UniProtKB-KW"/>
</dbReference>
<feature type="domain" description="HTH lysR-type" evidence="5">
    <location>
        <begin position="1"/>
        <end position="58"/>
    </location>
</feature>
<keyword evidence="2" id="KW-0805">Transcription regulation</keyword>
<protein>
    <submittedName>
        <fullName evidence="6">LysR family transcriptional regulator</fullName>
    </submittedName>
</protein>
<dbReference type="GO" id="GO:0003700">
    <property type="term" value="F:DNA-binding transcription factor activity"/>
    <property type="evidence" value="ECO:0007669"/>
    <property type="project" value="InterPro"/>
</dbReference>
<dbReference type="Gene3D" id="1.10.10.10">
    <property type="entry name" value="Winged helix-like DNA-binding domain superfamily/Winged helix DNA-binding domain"/>
    <property type="match status" value="1"/>
</dbReference>
<dbReference type="InterPro" id="IPR036390">
    <property type="entry name" value="WH_DNA-bd_sf"/>
</dbReference>
<dbReference type="Pfam" id="PF00126">
    <property type="entry name" value="HTH_1"/>
    <property type="match status" value="1"/>
</dbReference>
<gene>
    <name evidence="6" type="ORF">DEU51_12015</name>
</gene>
<keyword evidence="3" id="KW-0238">DNA-binding</keyword>
<dbReference type="SUPFAM" id="SSF53850">
    <property type="entry name" value="Periplasmic binding protein-like II"/>
    <property type="match status" value="1"/>
</dbReference>
<evidence type="ECO:0000313" key="7">
    <source>
        <dbReference type="Proteomes" id="UP000255365"/>
    </source>
</evidence>
<comment type="caution">
    <text evidence="6">The sequence shown here is derived from an EMBL/GenBank/DDBJ whole genome shotgun (WGS) entry which is preliminary data.</text>
</comment>
<comment type="similarity">
    <text evidence="1">Belongs to the LysR transcriptional regulatory family.</text>
</comment>
<dbReference type="InterPro" id="IPR036388">
    <property type="entry name" value="WH-like_DNA-bd_sf"/>
</dbReference>
<dbReference type="CDD" id="cd08422">
    <property type="entry name" value="PBP2_CrgA_like"/>
    <property type="match status" value="1"/>
</dbReference>
<accession>A0A370S365</accession>
<reference evidence="6 7" key="1">
    <citation type="submission" date="2018-07" db="EMBL/GenBank/DDBJ databases">
        <title>Genome sequencing of rice bacterial endophytes.</title>
        <authorList>
            <person name="Venturi V."/>
        </authorList>
    </citation>
    <scope>NUCLEOTIDE SEQUENCE [LARGE SCALE GENOMIC DNA]</scope>
    <source>
        <strain evidence="6 7">E2333</strain>
    </source>
</reference>
<dbReference type="InterPro" id="IPR005119">
    <property type="entry name" value="LysR_subst-bd"/>
</dbReference>
<dbReference type="EMBL" id="QRAV01000020">
    <property type="protein sequence ID" value="RDL14195.1"/>
    <property type="molecule type" value="Genomic_DNA"/>
</dbReference>
<dbReference type="PANTHER" id="PTHR30537">
    <property type="entry name" value="HTH-TYPE TRANSCRIPTIONAL REGULATOR"/>
    <property type="match status" value="1"/>
</dbReference>
<organism evidence="6 7">
    <name type="scientific">Pseudomonas jessenii</name>
    <dbReference type="NCBI Taxonomy" id="77298"/>
    <lineage>
        <taxon>Bacteria</taxon>
        <taxon>Pseudomonadati</taxon>
        <taxon>Pseudomonadota</taxon>
        <taxon>Gammaproteobacteria</taxon>
        <taxon>Pseudomonadales</taxon>
        <taxon>Pseudomonadaceae</taxon>
        <taxon>Pseudomonas</taxon>
    </lineage>
</organism>
<evidence type="ECO:0000256" key="1">
    <source>
        <dbReference type="ARBA" id="ARBA00009437"/>
    </source>
</evidence>
<dbReference type="Gene3D" id="3.40.190.290">
    <property type="match status" value="1"/>
</dbReference>
<dbReference type="Proteomes" id="UP000255365">
    <property type="component" value="Unassembled WGS sequence"/>
</dbReference>
<evidence type="ECO:0000256" key="3">
    <source>
        <dbReference type="ARBA" id="ARBA00023125"/>
    </source>
</evidence>
<evidence type="ECO:0000313" key="6">
    <source>
        <dbReference type="EMBL" id="RDL14195.1"/>
    </source>
</evidence>
<dbReference type="InterPro" id="IPR000847">
    <property type="entry name" value="LysR_HTH_N"/>
</dbReference>
<keyword evidence="4" id="KW-0804">Transcription</keyword>
<sequence length="294" mass="32533">MLFENLALFLLIVEKGGLSAAGREVGLSPTSVSERLGALERHYGATLLTRTTRSISLTDEGRMLMEGARRLLAEAEDIESNIKLGTERISGLIRLSAPVDLGRNRIVPILDDFLQEHPDVSLDLNLTDGYLDLAGQGIDFAIRYGALPDSTLRVRKISEGRRVVCASPAYLMAHGIPQHPSDLVQQQCILMRFGSSIHREWQFYADGRAFKVLVSGRRIANDGDQVRQWCQAGHGICIKSYIDVRDDLDAGRLVEVLETYSLPGVDLQIVYPSGHAVPRRVKLLMDEISLKLAT</sequence>
<proteinExistence type="inferred from homology"/>
<name>A0A370S365_PSEJE</name>
<dbReference type="PROSITE" id="PS50931">
    <property type="entry name" value="HTH_LYSR"/>
    <property type="match status" value="1"/>
</dbReference>
<dbReference type="FunFam" id="3.40.190.290:FF:000001">
    <property type="entry name" value="Transcriptional regulator, LysR family"/>
    <property type="match status" value="1"/>
</dbReference>
<dbReference type="FunFam" id="1.10.10.10:FF:000001">
    <property type="entry name" value="LysR family transcriptional regulator"/>
    <property type="match status" value="1"/>
</dbReference>
<evidence type="ECO:0000256" key="4">
    <source>
        <dbReference type="ARBA" id="ARBA00023163"/>
    </source>
</evidence>
<dbReference type="AlphaFoldDB" id="A0A370S365"/>
<dbReference type="Pfam" id="PF03466">
    <property type="entry name" value="LysR_substrate"/>
    <property type="match status" value="1"/>
</dbReference>
<dbReference type="PANTHER" id="PTHR30537:SF5">
    <property type="entry name" value="HTH-TYPE TRANSCRIPTIONAL ACTIVATOR TTDR-RELATED"/>
    <property type="match status" value="1"/>
</dbReference>
<dbReference type="SUPFAM" id="SSF46785">
    <property type="entry name" value="Winged helix' DNA-binding domain"/>
    <property type="match status" value="1"/>
</dbReference>
<dbReference type="RefSeq" id="WP_042559162.1">
    <property type="nucleotide sequence ID" value="NZ_QRAV01000020.1"/>
</dbReference>